<evidence type="ECO:0000259" key="1">
    <source>
        <dbReference type="Pfam" id="PF00534"/>
    </source>
</evidence>
<keyword evidence="2" id="KW-0808">Transferase</keyword>
<dbReference type="Gene3D" id="3.40.50.2000">
    <property type="entry name" value="Glycogen Phosphorylase B"/>
    <property type="match status" value="1"/>
</dbReference>
<evidence type="ECO:0000313" key="3">
    <source>
        <dbReference type="Proteomes" id="UP000067711"/>
    </source>
</evidence>
<dbReference type="SUPFAM" id="SSF53756">
    <property type="entry name" value="UDP-Glycosyltransferase/glycogen phosphorylase"/>
    <property type="match status" value="1"/>
</dbReference>
<gene>
    <name evidence="2" type="ORF">WS71_16405</name>
</gene>
<dbReference type="GO" id="GO:0016757">
    <property type="term" value="F:glycosyltransferase activity"/>
    <property type="evidence" value="ECO:0007669"/>
    <property type="project" value="InterPro"/>
</dbReference>
<organism evidence="2 3">
    <name type="scientific">Burkholderia mayonis</name>
    <dbReference type="NCBI Taxonomy" id="1385591"/>
    <lineage>
        <taxon>Bacteria</taxon>
        <taxon>Pseudomonadati</taxon>
        <taxon>Pseudomonadota</taxon>
        <taxon>Betaproteobacteria</taxon>
        <taxon>Burkholderiales</taxon>
        <taxon>Burkholderiaceae</taxon>
        <taxon>Burkholderia</taxon>
        <taxon>pseudomallei group</taxon>
    </lineage>
</organism>
<dbReference type="Proteomes" id="UP000067711">
    <property type="component" value="Chromosome 1"/>
</dbReference>
<accession>A0A1B4FZ86</accession>
<dbReference type="PANTHER" id="PTHR46401:SF9">
    <property type="entry name" value="MANNOSYLTRANSFERASE A"/>
    <property type="match status" value="1"/>
</dbReference>
<dbReference type="AlphaFoldDB" id="A0A1B4FZ86"/>
<dbReference type="InterPro" id="IPR001296">
    <property type="entry name" value="Glyco_trans_1"/>
</dbReference>
<name>A0A1B4FZ86_9BURK</name>
<feature type="domain" description="Glycosyl transferase family 1" evidence="1">
    <location>
        <begin position="272"/>
        <end position="411"/>
    </location>
</feature>
<dbReference type="CDD" id="cd03809">
    <property type="entry name" value="GT4_MtfB-like"/>
    <property type="match status" value="1"/>
</dbReference>
<dbReference type="PANTHER" id="PTHR46401">
    <property type="entry name" value="GLYCOSYLTRANSFERASE WBBK-RELATED"/>
    <property type="match status" value="1"/>
</dbReference>
<reference evidence="2 3" key="1">
    <citation type="submission" date="2015-12" db="EMBL/GenBank/DDBJ databases">
        <title>Diversity of Burkholderia near neighbor genomes.</title>
        <authorList>
            <person name="Sahl J."/>
            <person name="Wagner D."/>
            <person name="Keim P."/>
        </authorList>
    </citation>
    <scope>NUCLEOTIDE SEQUENCE [LARGE SCALE GENOMIC DNA]</scope>
    <source>
        <strain evidence="2 3">BDU8</strain>
    </source>
</reference>
<evidence type="ECO:0000313" key="2">
    <source>
        <dbReference type="EMBL" id="AOJ08977.1"/>
    </source>
</evidence>
<dbReference type="Pfam" id="PF00534">
    <property type="entry name" value="Glycos_transf_1"/>
    <property type="match status" value="1"/>
</dbReference>
<dbReference type="EMBL" id="CP013389">
    <property type="protein sequence ID" value="AOJ08977.1"/>
    <property type="molecule type" value="Genomic_DNA"/>
</dbReference>
<sequence>MRTRSIRKARHDARRAGVRSLSQALKAAVLQSAAIWGAPRVARAARRAVRALDPATPRPSGSRRRQLLVDVSIIAAHDAGTGIQRVVRSLLAQLLRSPPAGFDVRPVRATRKTPYCYAAPFPASHANAPHRSASEAPGEAVRVENGDVFLGLDLTSRIVPRRQRDLLAWKRQGVRCAFVVYDLLPFQHPHWFTPRARRSFRHWLSTLTVHADELWCISRTVARETDALMQHRFGLTNADIAIRSFDLGAETLDRAHAAPPPASDRHRDYPHPMLLMVGTIEPRKGHAQVLDALDALWRDGADVTLVVVGAPGWHVEPVVQRLQRHAQGGRRLFWLHDADDARLEDLYAQADGLVMASEAEGFGLPIVEAARYGKPLFLRDLDVFREVAGEQATYFRATNGDALARELSDWLALLSAGAAPTSDAIEPITWSASADQLKALITALADTA</sequence>
<protein>
    <submittedName>
        <fullName evidence="2">Glycosyl transferase family 1</fullName>
    </submittedName>
</protein>
<proteinExistence type="predicted"/>